<accession>A0ABX5KBJ2</accession>
<sequence length="298" mass="32358">MQFMRSILFVPGHREGWAEKAVAAGADGVILDLEDSVPLDLKEEARRVVAASIRTLAKGSRKVGVYVRLNALETGMSGDDIASVAIEGLDGFVLPKTYGARDIVAFDALVTYFERRNGVKAGSIEFLLSLETAQAYAECEQMIAASPRVATLFAGTAKDADVSRSLGFQFTPDGLETVYLRSRAVLATRAAGLQFPIVGVFQDLKDPEGARRFSEQNRQLGFRGQVLIHPSHIAVANEVFSPSAQDVIFYSGMVEAFEQAEAKGIAAVVYEGQHIDYAHIKTAREVLALHKALTERAH</sequence>
<dbReference type="GO" id="GO:0016829">
    <property type="term" value="F:lyase activity"/>
    <property type="evidence" value="ECO:0007669"/>
    <property type="project" value="UniProtKB-KW"/>
</dbReference>
<evidence type="ECO:0000256" key="1">
    <source>
        <dbReference type="ARBA" id="ARBA00001946"/>
    </source>
</evidence>
<dbReference type="InterPro" id="IPR015813">
    <property type="entry name" value="Pyrv/PenolPyrv_kinase-like_dom"/>
</dbReference>
<dbReference type="PANTHER" id="PTHR32308:SF0">
    <property type="entry name" value="HPCH_HPAI ALDOLASE_CITRATE LYASE DOMAIN-CONTAINING PROTEIN"/>
    <property type="match status" value="1"/>
</dbReference>
<protein>
    <submittedName>
        <fullName evidence="5">Citrate lyase subunit beta/citryl-CoA lyase</fullName>
    </submittedName>
</protein>
<proteinExistence type="predicted"/>
<feature type="domain" description="HpcH/HpaI aldolase/citrate lyase" evidence="4">
    <location>
        <begin position="5"/>
        <end position="230"/>
    </location>
</feature>
<keyword evidence="3" id="KW-0460">Magnesium</keyword>
<keyword evidence="5" id="KW-0456">Lyase</keyword>
<comment type="cofactor">
    <cofactor evidence="1">
        <name>Mg(2+)</name>
        <dbReference type="ChEBI" id="CHEBI:18420"/>
    </cofactor>
</comment>
<dbReference type="Pfam" id="PF03328">
    <property type="entry name" value="HpcH_HpaI"/>
    <property type="match status" value="1"/>
</dbReference>
<keyword evidence="2" id="KW-0479">Metal-binding</keyword>
<dbReference type="Gene3D" id="3.20.20.60">
    <property type="entry name" value="Phosphoenolpyruvate-binding domains"/>
    <property type="match status" value="1"/>
</dbReference>
<dbReference type="Proteomes" id="UP000245712">
    <property type="component" value="Unassembled WGS sequence"/>
</dbReference>
<evidence type="ECO:0000256" key="3">
    <source>
        <dbReference type="ARBA" id="ARBA00022842"/>
    </source>
</evidence>
<organism evidence="5 6">
    <name type="scientific">Paraburkholderia unamae</name>
    <dbReference type="NCBI Taxonomy" id="219649"/>
    <lineage>
        <taxon>Bacteria</taxon>
        <taxon>Pseudomonadati</taxon>
        <taxon>Pseudomonadota</taxon>
        <taxon>Betaproteobacteria</taxon>
        <taxon>Burkholderiales</taxon>
        <taxon>Burkholderiaceae</taxon>
        <taxon>Paraburkholderia</taxon>
    </lineage>
</organism>
<dbReference type="InterPro" id="IPR005000">
    <property type="entry name" value="Aldolase/citrate-lyase_domain"/>
</dbReference>
<dbReference type="InterPro" id="IPR040442">
    <property type="entry name" value="Pyrv_kinase-like_dom_sf"/>
</dbReference>
<evidence type="ECO:0000259" key="4">
    <source>
        <dbReference type="Pfam" id="PF03328"/>
    </source>
</evidence>
<dbReference type="SUPFAM" id="SSF51621">
    <property type="entry name" value="Phosphoenolpyruvate/pyruvate domain"/>
    <property type="match status" value="1"/>
</dbReference>
<dbReference type="InterPro" id="IPR011206">
    <property type="entry name" value="Citrate_lyase_beta/mcl1/mcl2"/>
</dbReference>
<dbReference type="PIRSF" id="PIRSF015582">
    <property type="entry name" value="Cit_lyase_B"/>
    <property type="match status" value="1"/>
</dbReference>
<dbReference type="PANTHER" id="PTHR32308">
    <property type="entry name" value="LYASE BETA SUBUNIT, PUTATIVE (AFU_ORTHOLOGUE AFUA_4G13030)-RELATED"/>
    <property type="match status" value="1"/>
</dbReference>
<gene>
    <name evidence="5" type="ORF">C7402_12812</name>
</gene>
<evidence type="ECO:0000256" key="2">
    <source>
        <dbReference type="ARBA" id="ARBA00022723"/>
    </source>
</evidence>
<dbReference type="EMBL" id="QEOB01000028">
    <property type="protein sequence ID" value="PVX71589.1"/>
    <property type="molecule type" value="Genomic_DNA"/>
</dbReference>
<name>A0ABX5KBJ2_9BURK</name>
<evidence type="ECO:0000313" key="6">
    <source>
        <dbReference type="Proteomes" id="UP000245712"/>
    </source>
</evidence>
<keyword evidence="6" id="KW-1185">Reference proteome</keyword>
<evidence type="ECO:0000313" key="5">
    <source>
        <dbReference type="EMBL" id="PVX71589.1"/>
    </source>
</evidence>
<dbReference type="RefSeq" id="WP_116614261.1">
    <property type="nucleotide sequence ID" value="NZ_CAJZAT010000231.1"/>
</dbReference>
<reference evidence="5 6" key="1">
    <citation type="submission" date="2018-05" db="EMBL/GenBank/DDBJ databases">
        <title>Genomic Encyclopedia of Type Strains, Phase IV (KMG-V): Genome sequencing to study the core and pangenomes of soil and plant-associated prokaryotes.</title>
        <authorList>
            <person name="Whitman W."/>
        </authorList>
    </citation>
    <scope>NUCLEOTIDE SEQUENCE [LARGE SCALE GENOMIC DNA]</scope>
    <source>
        <strain evidence="5 6">SCZa-39</strain>
    </source>
</reference>
<comment type="caution">
    <text evidence="5">The sequence shown here is derived from an EMBL/GenBank/DDBJ whole genome shotgun (WGS) entry which is preliminary data.</text>
</comment>